<feature type="transmembrane region" description="Helical" evidence="2">
    <location>
        <begin position="30"/>
        <end position="54"/>
    </location>
</feature>
<comment type="caution">
    <text evidence="3">The sequence shown here is derived from an EMBL/GenBank/DDBJ whole genome shotgun (WGS) entry which is preliminary data.</text>
</comment>
<organism evidence="3 4">
    <name type="scientific">Beauveria bassiana</name>
    <name type="common">White muscardine disease fungus</name>
    <name type="synonym">Tritirachium shiotae</name>
    <dbReference type="NCBI Taxonomy" id="176275"/>
    <lineage>
        <taxon>Eukaryota</taxon>
        <taxon>Fungi</taxon>
        <taxon>Dikarya</taxon>
        <taxon>Ascomycota</taxon>
        <taxon>Pezizomycotina</taxon>
        <taxon>Sordariomycetes</taxon>
        <taxon>Hypocreomycetidae</taxon>
        <taxon>Hypocreales</taxon>
        <taxon>Cordycipitaceae</taxon>
        <taxon>Beauveria</taxon>
    </lineage>
</organism>
<feature type="region of interest" description="Disordered" evidence="1">
    <location>
        <begin position="180"/>
        <end position="200"/>
    </location>
</feature>
<dbReference type="EMBL" id="JRHA01000005">
    <property type="protein sequence ID" value="PQK15627.1"/>
    <property type="molecule type" value="Genomic_DNA"/>
</dbReference>
<evidence type="ECO:0000313" key="3">
    <source>
        <dbReference type="EMBL" id="PQK15627.1"/>
    </source>
</evidence>
<keyword evidence="2" id="KW-1133">Transmembrane helix</keyword>
<protein>
    <submittedName>
        <fullName evidence="3">Uncharacterized protein</fullName>
    </submittedName>
</protein>
<feature type="compositionally biased region" description="Basic and acidic residues" evidence="1">
    <location>
        <begin position="183"/>
        <end position="192"/>
    </location>
</feature>
<evidence type="ECO:0000313" key="4">
    <source>
        <dbReference type="Proteomes" id="UP000237441"/>
    </source>
</evidence>
<keyword evidence="2" id="KW-0472">Membrane</keyword>
<dbReference type="PANTHER" id="PTHR35204">
    <property type="entry name" value="YALI0A21131P"/>
    <property type="match status" value="1"/>
</dbReference>
<keyword evidence="2" id="KW-0812">Transmembrane</keyword>
<name>A0A2S7YHQ8_BEABA</name>
<dbReference type="InterPro" id="IPR038921">
    <property type="entry name" value="YOR389W-like"/>
</dbReference>
<dbReference type="OrthoDB" id="10261782at2759"/>
<evidence type="ECO:0000256" key="2">
    <source>
        <dbReference type="SAM" id="Phobius"/>
    </source>
</evidence>
<reference evidence="3 4" key="1">
    <citation type="submission" date="2016-07" db="EMBL/GenBank/DDBJ databases">
        <title>Comparative genomics of the entomopathogenic fungus Beauveria bassiana.</title>
        <authorList>
            <person name="Valero Jimenez C.A."/>
            <person name="Zwaan B.J."/>
            <person name="Van Kan J.A."/>
            <person name="Takken W."/>
            <person name="Debets A.J."/>
            <person name="Schoustra S.E."/>
            <person name="Koenraadt C.J."/>
        </authorList>
    </citation>
    <scope>NUCLEOTIDE SEQUENCE [LARGE SCALE GENOMIC DNA]</scope>
    <source>
        <strain evidence="3 4">ARSEF 8028</strain>
    </source>
</reference>
<proteinExistence type="predicted"/>
<sequence>MEQHTVVLAASLHNNPSPNRFVAQTNRNTMLILFSAMMIRTTAINLLAVLAAAVRAQAVASSGYMVHNDYTRTMLPSSASAIDNAHHIFNQLNSAGRQWGSSLAHNGVGFFPAIVPAGTLLYHGDHTDQPPTHPEWLAFDVEHAELFAVSRLRSSGTTRRVQGGLTNQAPAQKPVLIGAPSHHRGDAAEDSSHGYPAGPASVPECPSEGCRNIRGYFHTYQASRDLRVLYLDGMAAAKTTMGTLDSQDLVLCEDKIGNLSDSFPFGEDKRASMICEMLTDWGYDGFVRMEGGFELVYCDFSAGVSFLSARRTFYPQDKLSNKGQQIFEVFRAAAEHYDGIGAERLRIDFSSMVSGWLFPINLTNADPDRPELPRFSSVKQPELRAIKSQVSHACRLPRRFTVDWQATTDMIVKRFSRRFILLTSPNCSLYNFIEEIESATLTYVDAPRRPGDTSSLPAVDSPIDRGEVSITEEVLQCTEHFLLPSTKLRDLWETEDKLIHLAIETVTRDICTVLFSVRAALLKASPDTESGGFRINTANSTEELRDAVKKGRHELRRLTKKLGWSEMKKISPCLPDEIIFAAMWPIGNDEDHFNPGCVKMNDLNFTRQRYWKFPLRK</sequence>
<gene>
    <name evidence="3" type="ORF">BB8028_0005g11390</name>
</gene>
<accession>A0A2S7YHQ8</accession>
<dbReference type="Proteomes" id="UP000237441">
    <property type="component" value="Unassembled WGS sequence"/>
</dbReference>
<evidence type="ECO:0000256" key="1">
    <source>
        <dbReference type="SAM" id="MobiDB-lite"/>
    </source>
</evidence>
<dbReference type="AlphaFoldDB" id="A0A2S7YHQ8"/>
<dbReference type="PANTHER" id="PTHR35204:SF1">
    <property type="entry name" value="ENTEROTOXIN"/>
    <property type="match status" value="1"/>
</dbReference>